<feature type="region of interest" description="Disordered" evidence="1">
    <location>
        <begin position="878"/>
        <end position="964"/>
    </location>
</feature>
<evidence type="ECO:0000313" key="3">
    <source>
        <dbReference type="EMBL" id="OQO02845.1"/>
    </source>
</evidence>
<dbReference type="SUPFAM" id="SSF50965">
    <property type="entry name" value="Galactose oxidase, central domain"/>
    <property type="match status" value="1"/>
</dbReference>
<evidence type="ECO:0000256" key="2">
    <source>
        <dbReference type="SAM" id="Phobius"/>
    </source>
</evidence>
<sequence>MPYAGGAPTWLLLVGHTAGQVLPYNPTRILSPPDSWAAHIFGPSPNSIGHTRLRYLDPINTINSSTSPFTTLYDDLTFLGDTEHTPYTAVIDNAGNITIVSGNCTEGAQGIKIYQLAPQSGTEAGNVTWTQYSTTDEGDAGTTLGANYLAGAISFSGASTEDGSANIFSFGGMCPYGNATEGTWTSNATYSNTMISLTPQSQGASSAQGYQVQSTPSRGPPIAEAGFTITGLTTTSSSTASGEPKTQQQDFVLLGGHTQAAFINMSQVALFSLPQQSWTFLPVDQPAGGDNQQVEPRSGHTAVLSEDGDSVIVFGGWVGDVNTPAQPQLAVLQIGAGYGGEGDWTWTVPKQNGTGLATGAGMFGHGATLLPGGVMMIVGGYQVPAPATRLVRRELQQSPDQILLYNITSSTWVDSYSPPYGAPQSAQGESHGPLSTPSQKVGLGVGLALAFLLLIGLIVFYFWYSRYLTRKHEERTRALLESSSDGSFHQPFLEKGDIDERGGEPSAMHDYWQDSENRPLSEEQYQMQLSGAATGLFTNIPSPTRGLRKNIASRNYQYQPAPRYDEKRISRGSGNIHVIPEHEDEDVIERIPTIGDDVSLSEAQRQLKEVEMILSNSARKSRDPFRDPDPNPLGSHPVSPEDGIAIRRVPVHAGRIETSPTRLQGSVSVRPQSWSHSLATYDAHAREAGGRVSPSKTDERTSSTLSERSQHSTTSGGSLTRTMSTRTGAILAAAAAAASGRLINNPSPESQSPVDDRTSSLSTGGRKSPFAALSRPRSSTIESVDGGAPNSASTDGESFKTARTNIATLRIEGEALLGGPPRRDPDDPYQRALAAHPTTRARTTILSNDTYLPSFPNRKRQGIMGSLRRAIGATLTGDRSFSFTSSSNREPYTDERSSSSSPTKDRQSTSGAPRRAVSDGGALLRQKRGQKDWEGNTLFPPYRDDPDPGDWGEPRSSVDKHQAEEDWDVEGAVTKRDVQVMFTIPKTRLRVVNDDMDRASLRSASDSILSRSGSVRTVRKEGSVQYLRGTGEMERAALGSMAEEEVEVVEGDGFGKGKDKMV</sequence>
<accession>A0A1V8SUI5</accession>
<feature type="region of interest" description="Disordered" evidence="1">
    <location>
        <begin position="200"/>
        <end position="221"/>
    </location>
</feature>
<keyword evidence="2" id="KW-0472">Membrane</keyword>
<organism evidence="3 4">
    <name type="scientific">Cryoendolithus antarcticus</name>
    <dbReference type="NCBI Taxonomy" id="1507870"/>
    <lineage>
        <taxon>Eukaryota</taxon>
        <taxon>Fungi</taxon>
        <taxon>Dikarya</taxon>
        <taxon>Ascomycota</taxon>
        <taxon>Pezizomycotina</taxon>
        <taxon>Dothideomycetes</taxon>
        <taxon>Dothideomycetidae</taxon>
        <taxon>Cladosporiales</taxon>
        <taxon>Cladosporiaceae</taxon>
        <taxon>Cryoendolithus</taxon>
    </lineage>
</organism>
<feature type="compositionally biased region" description="Polar residues" evidence="1">
    <location>
        <begin position="878"/>
        <end position="890"/>
    </location>
</feature>
<dbReference type="AlphaFoldDB" id="A0A1V8SUI5"/>
<dbReference type="OrthoDB" id="205993at2759"/>
<protein>
    <submittedName>
        <fullName evidence="3">Uncharacterized protein</fullName>
    </submittedName>
</protein>
<comment type="caution">
    <text evidence="3">The sequence shown here is derived from an EMBL/GenBank/DDBJ whole genome shotgun (WGS) entry which is preliminary data.</text>
</comment>
<evidence type="ECO:0000313" key="4">
    <source>
        <dbReference type="Proteomes" id="UP000192596"/>
    </source>
</evidence>
<name>A0A1V8SUI5_9PEZI</name>
<feature type="region of interest" description="Disordered" evidence="1">
    <location>
        <begin position="616"/>
        <end position="643"/>
    </location>
</feature>
<dbReference type="Gene3D" id="2.120.10.80">
    <property type="entry name" value="Kelch-type beta propeller"/>
    <property type="match status" value="1"/>
</dbReference>
<keyword evidence="2" id="KW-0812">Transmembrane</keyword>
<reference evidence="4" key="1">
    <citation type="submission" date="2017-03" db="EMBL/GenBank/DDBJ databases">
        <title>Genomes of endolithic fungi from Antarctica.</title>
        <authorList>
            <person name="Coleine C."/>
            <person name="Masonjones S."/>
            <person name="Stajich J.E."/>
        </authorList>
    </citation>
    <scope>NUCLEOTIDE SEQUENCE [LARGE SCALE GENOMIC DNA]</scope>
    <source>
        <strain evidence="4">CCFEE 5527</strain>
    </source>
</reference>
<dbReference type="InterPro" id="IPR015915">
    <property type="entry name" value="Kelch-typ_b-propeller"/>
</dbReference>
<feature type="compositionally biased region" description="Polar residues" evidence="1">
    <location>
        <begin position="702"/>
        <end position="722"/>
    </location>
</feature>
<keyword evidence="2" id="KW-1133">Transmembrane helix</keyword>
<feature type="region of interest" description="Disordered" evidence="1">
    <location>
        <begin position="742"/>
        <end position="798"/>
    </location>
</feature>
<feature type="compositionally biased region" description="Basic and acidic residues" evidence="1">
    <location>
        <begin position="620"/>
        <end position="629"/>
    </location>
</feature>
<feature type="compositionally biased region" description="Polar residues" evidence="1">
    <location>
        <begin position="424"/>
        <end position="437"/>
    </location>
</feature>
<dbReference type="InParanoid" id="A0A1V8SUI5"/>
<feature type="compositionally biased region" description="Polar residues" evidence="1">
    <location>
        <begin position="744"/>
        <end position="765"/>
    </location>
</feature>
<feature type="transmembrane region" description="Helical" evidence="2">
    <location>
        <begin position="441"/>
        <end position="464"/>
    </location>
</feature>
<gene>
    <name evidence="3" type="ORF">B0A48_11128</name>
</gene>
<feature type="compositionally biased region" description="Low complexity" evidence="1">
    <location>
        <begin position="200"/>
        <end position="214"/>
    </location>
</feature>
<dbReference type="STRING" id="1507870.A0A1V8SUI5"/>
<dbReference type="Proteomes" id="UP000192596">
    <property type="component" value="Unassembled WGS sequence"/>
</dbReference>
<proteinExistence type="predicted"/>
<dbReference type="EMBL" id="NAJO01000026">
    <property type="protein sequence ID" value="OQO02845.1"/>
    <property type="molecule type" value="Genomic_DNA"/>
</dbReference>
<dbReference type="InterPro" id="IPR011043">
    <property type="entry name" value="Gal_Oxase/kelch_b-propeller"/>
</dbReference>
<feature type="compositionally biased region" description="Basic and acidic residues" evidence="1">
    <location>
        <begin position="891"/>
        <end position="907"/>
    </location>
</feature>
<keyword evidence="4" id="KW-1185">Reference proteome</keyword>
<feature type="region of interest" description="Disordered" evidence="1">
    <location>
        <begin position="685"/>
        <end position="722"/>
    </location>
</feature>
<evidence type="ECO:0000256" key="1">
    <source>
        <dbReference type="SAM" id="MobiDB-lite"/>
    </source>
</evidence>
<feature type="compositionally biased region" description="Basic and acidic residues" evidence="1">
    <location>
        <begin position="942"/>
        <end position="964"/>
    </location>
</feature>
<feature type="region of interest" description="Disordered" evidence="1">
    <location>
        <begin position="418"/>
        <end position="437"/>
    </location>
</feature>